<name>A0A7Y9X8Q4_9ACTN</name>
<sequence length="398" mass="40980">MIERPDAMQRVRLAHTEVLLAQLRSAGPLSRAELIRLTGLSRTTLFDIIGDLIARGVVVEREPALSGHRGRGRPSTTVSLNPSAGRIVGIDLGRTTITVIVATLGHDILARGSRAIPLTAGPARRANAAIKLIDDLVQEHDIDLRALEAIGLGLPGLVAGRSRSAGGSGSSPSVAAKQISTRIQDRYGVAVVTDNNSRLAALAEGTWGATRDVRDAIYVRWSDGVGGGLIVDGRLARGAHGAAGEIGHVSVEPDGDPCPCGGRGCLELLIRPSALIEQCARRGVTVADPADLVARALAGEPIVSDVVRHAATLLGRVLSGMVVQLDPGKVAIGGTLAHAGEAVLEPVRTAIGQLAIPGHTRRLGVVTAQFGDEGGALGAVAAALRLNMSEPLPALPTA</sequence>
<accession>A0A7Y9X8Q4</accession>
<reference evidence="2 3" key="1">
    <citation type="submission" date="2020-07" db="EMBL/GenBank/DDBJ databases">
        <title>Sequencing the genomes of 1000 actinobacteria strains.</title>
        <authorList>
            <person name="Klenk H.-P."/>
        </authorList>
    </citation>
    <scope>NUCLEOTIDE SEQUENCE [LARGE SCALE GENOMIC DNA]</scope>
    <source>
        <strain evidence="2 3">DSM 45876</strain>
    </source>
</reference>
<protein>
    <submittedName>
        <fullName evidence="2">Putative NBD/HSP70 family sugar kinase</fullName>
    </submittedName>
</protein>
<dbReference type="EMBL" id="JACCHK010000001">
    <property type="protein sequence ID" value="NYH45840.1"/>
    <property type="molecule type" value="Genomic_DNA"/>
</dbReference>
<dbReference type="Pfam" id="PF00480">
    <property type="entry name" value="ROK"/>
    <property type="match status" value="1"/>
</dbReference>
<gene>
    <name evidence="2" type="ORF">HNR22_005567</name>
</gene>
<evidence type="ECO:0000313" key="2">
    <source>
        <dbReference type="EMBL" id="NYH45840.1"/>
    </source>
</evidence>
<dbReference type="InterPro" id="IPR000600">
    <property type="entry name" value="ROK"/>
</dbReference>
<dbReference type="SUPFAM" id="SSF53067">
    <property type="entry name" value="Actin-like ATPase domain"/>
    <property type="match status" value="1"/>
</dbReference>
<dbReference type="PANTHER" id="PTHR18964:SF149">
    <property type="entry name" value="BIFUNCTIONAL UDP-N-ACETYLGLUCOSAMINE 2-EPIMERASE_N-ACETYLMANNOSAMINE KINASE"/>
    <property type="match status" value="1"/>
</dbReference>
<comment type="similarity">
    <text evidence="1">Belongs to the ROK (NagC/XylR) family.</text>
</comment>
<keyword evidence="2" id="KW-0418">Kinase</keyword>
<dbReference type="Gene3D" id="1.10.10.10">
    <property type="entry name" value="Winged helix-like DNA-binding domain superfamily/Winged helix DNA-binding domain"/>
    <property type="match status" value="1"/>
</dbReference>
<comment type="caution">
    <text evidence="2">The sequence shown here is derived from an EMBL/GenBank/DDBJ whole genome shotgun (WGS) entry which is preliminary data.</text>
</comment>
<dbReference type="SUPFAM" id="SSF46785">
    <property type="entry name" value="Winged helix' DNA-binding domain"/>
    <property type="match status" value="1"/>
</dbReference>
<keyword evidence="3" id="KW-1185">Reference proteome</keyword>
<keyword evidence="2" id="KW-0808">Transferase</keyword>
<dbReference type="PANTHER" id="PTHR18964">
    <property type="entry name" value="ROK (REPRESSOR, ORF, KINASE) FAMILY"/>
    <property type="match status" value="1"/>
</dbReference>
<dbReference type="InterPro" id="IPR043129">
    <property type="entry name" value="ATPase_NBD"/>
</dbReference>
<dbReference type="Proteomes" id="UP000523545">
    <property type="component" value="Unassembled WGS sequence"/>
</dbReference>
<evidence type="ECO:0000313" key="3">
    <source>
        <dbReference type="Proteomes" id="UP000523545"/>
    </source>
</evidence>
<dbReference type="InterPro" id="IPR036390">
    <property type="entry name" value="WH_DNA-bd_sf"/>
</dbReference>
<dbReference type="Gene3D" id="3.30.420.40">
    <property type="match status" value="2"/>
</dbReference>
<evidence type="ECO:0000256" key="1">
    <source>
        <dbReference type="ARBA" id="ARBA00006479"/>
    </source>
</evidence>
<dbReference type="InterPro" id="IPR036388">
    <property type="entry name" value="WH-like_DNA-bd_sf"/>
</dbReference>
<dbReference type="GO" id="GO:0016301">
    <property type="term" value="F:kinase activity"/>
    <property type="evidence" value="ECO:0007669"/>
    <property type="project" value="UniProtKB-KW"/>
</dbReference>
<dbReference type="RefSeq" id="WP_218906747.1">
    <property type="nucleotide sequence ID" value="NZ_JACCHK010000001.1"/>
</dbReference>
<organism evidence="2 3">
    <name type="scientific">Micromonospora jinlongensis</name>
    <dbReference type="NCBI Taxonomy" id="1287877"/>
    <lineage>
        <taxon>Bacteria</taxon>
        <taxon>Bacillati</taxon>
        <taxon>Actinomycetota</taxon>
        <taxon>Actinomycetes</taxon>
        <taxon>Micromonosporales</taxon>
        <taxon>Micromonosporaceae</taxon>
        <taxon>Micromonospora</taxon>
    </lineage>
</organism>
<dbReference type="AlphaFoldDB" id="A0A7Y9X8Q4"/>
<proteinExistence type="inferred from homology"/>